<evidence type="ECO:0000313" key="4">
    <source>
        <dbReference type="RefSeq" id="XP_022328333.1"/>
    </source>
</evidence>
<dbReference type="OrthoDB" id="6152773at2759"/>
<sequence>MSRLIYMYVSIHVLFLTNLTTSRYCGTEGFGDICCDNYYFDSNSDDCMECPKGSYGQNCIKTCVYPKYGWLCYQTCECADFEYCNLVDGCLNVSTISTSTFEQSEGTTVMEPGTLSTIISSASESTQTGNESTKKKSTSRERSGIHLPRLSDSLSPAVLYVHPRTSHVHTKVLVSFLMLLCLSKTQTPTSEVPSEGGLTHHRPRAGKPIKCLCNDCEGKEVVDTTSGSSGTSNDVTENTRCFADCERCFFNIPSALKKIFEENARPFQE</sequence>
<feature type="signal peptide" evidence="2">
    <location>
        <begin position="1"/>
        <end position="22"/>
    </location>
</feature>
<evidence type="ECO:0000313" key="3">
    <source>
        <dbReference type="Proteomes" id="UP000694844"/>
    </source>
</evidence>
<accession>A0A8B8DKL9</accession>
<name>A0A8B8DKL9_CRAVI</name>
<organism evidence="3 4">
    <name type="scientific">Crassostrea virginica</name>
    <name type="common">Eastern oyster</name>
    <dbReference type="NCBI Taxonomy" id="6565"/>
    <lineage>
        <taxon>Eukaryota</taxon>
        <taxon>Metazoa</taxon>
        <taxon>Spiralia</taxon>
        <taxon>Lophotrochozoa</taxon>
        <taxon>Mollusca</taxon>
        <taxon>Bivalvia</taxon>
        <taxon>Autobranchia</taxon>
        <taxon>Pteriomorphia</taxon>
        <taxon>Ostreida</taxon>
        <taxon>Ostreoidea</taxon>
        <taxon>Ostreidae</taxon>
        <taxon>Crassostrea</taxon>
    </lineage>
</organism>
<proteinExistence type="predicted"/>
<dbReference type="Proteomes" id="UP000694844">
    <property type="component" value="Chromosome 3"/>
</dbReference>
<keyword evidence="3" id="KW-1185">Reference proteome</keyword>
<feature type="chain" id="PRO_5034646214" evidence="2">
    <location>
        <begin position="23"/>
        <end position="269"/>
    </location>
</feature>
<feature type="compositionally biased region" description="Polar residues" evidence="1">
    <location>
        <begin position="120"/>
        <end position="130"/>
    </location>
</feature>
<dbReference type="KEGG" id="cvn:111127448"/>
<dbReference type="AlphaFoldDB" id="A0A8B8DKL9"/>
<dbReference type="RefSeq" id="XP_022328333.1">
    <property type="nucleotide sequence ID" value="XM_022472625.1"/>
</dbReference>
<dbReference type="GeneID" id="111127448"/>
<protein>
    <submittedName>
        <fullName evidence="4">Uncharacterized protein LOC111127448</fullName>
    </submittedName>
</protein>
<evidence type="ECO:0000256" key="1">
    <source>
        <dbReference type="SAM" id="MobiDB-lite"/>
    </source>
</evidence>
<feature type="compositionally biased region" description="Basic and acidic residues" evidence="1">
    <location>
        <begin position="132"/>
        <end position="144"/>
    </location>
</feature>
<feature type="region of interest" description="Disordered" evidence="1">
    <location>
        <begin position="120"/>
        <end position="147"/>
    </location>
</feature>
<gene>
    <name evidence="4" type="primary">LOC111127448</name>
</gene>
<evidence type="ECO:0000256" key="2">
    <source>
        <dbReference type="SAM" id="SignalP"/>
    </source>
</evidence>
<reference evidence="4" key="1">
    <citation type="submission" date="2025-08" db="UniProtKB">
        <authorList>
            <consortium name="RefSeq"/>
        </authorList>
    </citation>
    <scope>IDENTIFICATION</scope>
    <source>
        <tissue evidence="4">Whole sample</tissue>
    </source>
</reference>
<keyword evidence="2" id="KW-0732">Signal</keyword>